<comment type="caution">
    <text evidence="2">The sequence shown here is derived from an EMBL/GenBank/DDBJ whole genome shotgun (WGS) entry which is preliminary data.</text>
</comment>
<evidence type="ECO:0000313" key="3">
    <source>
        <dbReference type="Proteomes" id="UP000032515"/>
    </source>
</evidence>
<organism evidence="2 3">
    <name type="scientific">Rhodopseudomonas palustris</name>
    <dbReference type="NCBI Taxonomy" id="1076"/>
    <lineage>
        <taxon>Bacteria</taxon>
        <taxon>Pseudomonadati</taxon>
        <taxon>Pseudomonadota</taxon>
        <taxon>Alphaproteobacteria</taxon>
        <taxon>Hyphomicrobiales</taxon>
        <taxon>Nitrobacteraceae</taxon>
        <taxon>Rhodopseudomonas</taxon>
    </lineage>
</organism>
<evidence type="ECO:0000256" key="1">
    <source>
        <dbReference type="SAM" id="Phobius"/>
    </source>
</evidence>
<dbReference type="Proteomes" id="UP000032515">
    <property type="component" value="Unassembled WGS sequence"/>
</dbReference>
<proteinExistence type="predicted"/>
<dbReference type="OrthoDB" id="467414at2"/>
<feature type="transmembrane region" description="Helical" evidence="1">
    <location>
        <begin position="6"/>
        <end position="27"/>
    </location>
</feature>
<dbReference type="Pfam" id="PF12966">
    <property type="entry name" value="AtpR"/>
    <property type="match status" value="1"/>
</dbReference>
<feature type="transmembrane region" description="Helical" evidence="1">
    <location>
        <begin position="39"/>
        <end position="59"/>
    </location>
</feature>
<dbReference type="NCBIfam" id="TIGR03165">
    <property type="entry name" value="F1F0_chp_2"/>
    <property type="match status" value="1"/>
</dbReference>
<keyword evidence="1" id="KW-0812">Transmembrane</keyword>
<dbReference type="RefSeq" id="WP_044414194.1">
    <property type="nucleotide sequence ID" value="NZ_JXXE01000366.1"/>
</dbReference>
<dbReference type="EMBL" id="JXXE01000366">
    <property type="protein sequence ID" value="KIZ40240.1"/>
    <property type="molecule type" value="Genomic_DNA"/>
</dbReference>
<dbReference type="AlphaFoldDB" id="A0A0D7EIA5"/>
<evidence type="ECO:0000313" key="2">
    <source>
        <dbReference type="EMBL" id="KIZ40240.1"/>
    </source>
</evidence>
<name>A0A0D7EIA5_RHOPL</name>
<dbReference type="InterPro" id="IPR017581">
    <property type="entry name" value="AtpR-like"/>
</dbReference>
<gene>
    <name evidence="2" type="ORF">OO17_18160</name>
</gene>
<protein>
    <submittedName>
        <fullName evidence="2">ATPase F0F1</fullName>
    </submittedName>
</protein>
<keyword evidence="1" id="KW-0472">Membrane</keyword>
<keyword evidence="1" id="KW-1133">Transmembrane helix</keyword>
<sequence length="104" mass="11089">MNELLPLLLAGIAGLALGGFFFGGLWWTVRKVVSSPRPALWVFGSLLLRMAIALCGFYLVSGGDWQRLLSCLVGFTIARFAVTRLTRGAGDARSGVAKEAGYAP</sequence>
<dbReference type="PATRIC" id="fig|1076.23.peg.3999"/>
<reference evidence="2 3" key="1">
    <citation type="submission" date="2014-11" db="EMBL/GenBank/DDBJ databases">
        <title>Genomics and ecophysiology of heterotrophic nitrogen fixing bacteria isolated from estuarine surface water.</title>
        <authorList>
            <person name="Bentzon-Tilia M."/>
            <person name="Severin I."/>
            <person name="Hansen L.H."/>
            <person name="Riemann L."/>
        </authorList>
    </citation>
    <scope>NUCLEOTIDE SEQUENCE [LARGE SCALE GENOMIC DNA]</scope>
    <source>
        <strain evidence="2 3">BAL398</strain>
    </source>
</reference>
<accession>A0A0D7EIA5</accession>